<proteinExistence type="predicted"/>
<dbReference type="OrthoDB" id="1182309at2"/>
<dbReference type="NCBIfam" id="TIGR04183">
    <property type="entry name" value="Por_Secre_tail"/>
    <property type="match status" value="1"/>
</dbReference>
<dbReference type="SMART" id="SM00495">
    <property type="entry name" value="ChtBD3"/>
    <property type="match status" value="2"/>
</dbReference>
<keyword evidence="5" id="KW-1185">Reference proteome</keyword>
<dbReference type="Gene3D" id="2.10.10.20">
    <property type="entry name" value="Carbohydrate-binding module superfamily 5/12"/>
    <property type="match status" value="2"/>
</dbReference>
<dbReference type="PROSITE" id="PS50215">
    <property type="entry name" value="ADAM_MEPRO"/>
    <property type="match status" value="1"/>
</dbReference>
<reference evidence="4 5" key="1">
    <citation type="submission" date="2014-04" db="EMBL/GenBank/DDBJ databases">
        <title>Aquimarina sp. 22II-S11-z7 Genome Sequencing.</title>
        <authorList>
            <person name="Lai Q."/>
        </authorList>
    </citation>
    <scope>NUCLEOTIDE SEQUENCE [LARGE SCALE GENOMIC DNA]</scope>
    <source>
        <strain evidence="4 5">22II-S11-z7</strain>
    </source>
</reference>
<dbReference type="GO" id="GO:0004553">
    <property type="term" value="F:hydrolase activity, hydrolyzing O-glycosyl compounds"/>
    <property type="evidence" value="ECO:0007669"/>
    <property type="project" value="InterPro"/>
</dbReference>
<dbReference type="Proteomes" id="UP000023541">
    <property type="component" value="Unassembled WGS sequence"/>
</dbReference>
<keyword evidence="1 2" id="KW-0732">Signal</keyword>
<dbReference type="GO" id="GO:0005576">
    <property type="term" value="C:extracellular region"/>
    <property type="evidence" value="ECO:0007669"/>
    <property type="project" value="InterPro"/>
</dbReference>
<dbReference type="SUPFAM" id="SSF55486">
    <property type="entry name" value="Metalloproteases ('zincins'), catalytic domain"/>
    <property type="match status" value="1"/>
</dbReference>
<dbReference type="CDD" id="cd12215">
    <property type="entry name" value="ChiC_BD"/>
    <property type="match status" value="1"/>
</dbReference>
<dbReference type="GO" id="GO:0005975">
    <property type="term" value="P:carbohydrate metabolic process"/>
    <property type="evidence" value="ECO:0007669"/>
    <property type="project" value="InterPro"/>
</dbReference>
<feature type="signal peptide" evidence="2">
    <location>
        <begin position="1"/>
        <end position="20"/>
    </location>
</feature>
<dbReference type="CDD" id="cd12214">
    <property type="entry name" value="ChiA1_BD"/>
    <property type="match status" value="1"/>
</dbReference>
<dbReference type="eggNOG" id="COG3227">
    <property type="taxonomic scope" value="Bacteria"/>
</dbReference>
<feature type="domain" description="Peptidase M12B" evidence="3">
    <location>
        <begin position="216"/>
        <end position="395"/>
    </location>
</feature>
<dbReference type="InterPro" id="IPR024079">
    <property type="entry name" value="MetalloPept_cat_dom_sf"/>
</dbReference>
<organism evidence="4 5">
    <name type="scientific">Aquimarina atlantica</name>
    <dbReference type="NCBI Taxonomy" id="1317122"/>
    <lineage>
        <taxon>Bacteria</taxon>
        <taxon>Pseudomonadati</taxon>
        <taxon>Bacteroidota</taxon>
        <taxon>Flavobacteriia</taxon>
        <taxon>Flavobacteriales</taxon>
        <taxon>Flavobacteriaceae</taxon>
        <taxon>Aquimarina</taxon>
    </lineage>
</organism>
<evidence type="ECO:0000256" key="1">
    <source>
        <dbReference type="ARBA" id="ARBA00022729"/>
    </source>
</evidence>
<dbReference type="Pfam" id="PF13688">
    <property type="entry name" value="Reprolysin_5"/>
    <property type="match status" value="1"/>
</dbReference>
<evidence type="ECO:0000259" key="3">
    <source>
        <dbReference type="PROSITE" id="PS50215"/>
    </source>
</evidence>
<comment type="caution">
    <text evidence="4">The sequence shown here is derived from an EMBL/GenBank/DDBJ whole genome shotgun (WGS) entry which is preliminary data.</text>
</comment>
<feature type="chain" id="PRO_5001511974" description="Peptidase M12B domain-containing protein" evidence="2">
    <location>
        <begin position="21"/>
        <end position="698"/>
    </location>
</feature>
<dbReference type="GO" id="GO:0030246">
    <property type="term" value="F:carbohydrate binding"/>
    <property type="evidence" value="ECO:0007669"/>
    <property type="project" value="InterPro"/>
</dbReference>
<sequence length="698" mass="74340">MKRILTIAIAFFTVMSVAQTQPQKPSELVAQQKTSGSSFETTQIFTAITKKSNVQIPKELKDYVLLSLDQSKMKSLQGNFPNTMNLSIPGKKSAMSLDLVKVSIRTDDFSAVDMPSGKVLSRDNIAHYRGIVKGQSNSLVALSFYEDKVSGFISIDGQDGNMVVGPVNNSKNHILYKDKEVSYLYDFSCQVEDDIEKGGYTIEELADNPQSKAAAKCVKIFFDICTDIVNDKGGAQAASNYIEAVFNQVAALYANDQISLKLSGTKAWTSNQPFSNNSLDSYISYKNQNGLNGDLAHMVNYSFGGGLAGGIGTLCNSSRKAAVSGINGSYQNIPTYSFDVFLISHEVGHNVGSRHTHACVWNGNNTAIDGCAGRTEGNCALPGNPAGGGTIMSYCPQTSVGVNFNKGFGPQPANVIRNYIAGSSCLQSCDGGGCNTGDAISVTFTNNTDCTLEYFQNNSLQGSANAGGSYNANTTVGSTWQAKKASGGDTVDNFTIACGQTTYNSSGNCSSGGGNCDGVAPWSPNVNYNVGDRVTYNGNLYERTATGWVNLGPCTTTTDPCAGVAPYSSGTVYNVGDRVTYNGYLYERTATGWRNLGACGGSFSSAFKGDGPAGGLQLKAFPNPAKNLLNLEISNAKSSSQINIKDINGRTLEIIDFKMPPEGNIVRKTVDISKLSTGIYFVQITTDSKTLTQKIFVK</sequence>
<dbReference type="InterPro" id="IPR026444">
    <property type="entry name" value="Secre_tail"/>
</dbReference>
<dbReference type="GO" id="GO:0006508">
    <property type="term" value="P:proteolysis"/>
    <property type="evidence" value="ECO:0007669"/>
    <property type="project" value="InterPro"/>
</dbReference>
<evidence type="ECO:0000256" key="2">
    <source>
        <dbReference type="SAM" id="SignalP"/>
    </source>
</evidence>
<dbReference type="InterPro" id="IPR003610">
    <property type="entry name" value="CBM5/12"/>
</dbReference>
<dbReference type="Gene3D" id="3.40.390.10">
    <property type="entry name" value="Collagenase (Catalytic Domain)"/>
    <property type="match status" value="1"/>
</dbReference>
<dbReference type="Pfam" id="PF02839">
    <property type="entry name" value="CBM_5_12"/>
    <property type="match status" value="2"/>
</dbReference>
<evidence type="ECO:0000313" key="4">
    <source>
        <dbReference type="EMBL" id="EZH74134.1"/>
    </source>
</evidence>
<accession>A0A023BW31</accession>
<dbReference type="InterPro" id="IPR001590">
    <property type="entry name" value="Peptidase_M12B"/>
</dbReference>
<dbReference type="RefSeq" id="WP_081802029.1">
    <property type="nucleotide sequence ID" value="NZ_AQRA01000004.1"/>
</dbReference>
<dbReference type="GO" id="GO:0004222">
    <property type="term" value="F:metalloendopeptidase activity"/>
    <property type="evidence" value="ECO:0007669"/>
    <property type="project" value="InterPro"/>
</dbReference>
<name>A0A023BW31_9FLAO</name>
<dbReference type="EMBL" id="AQRA01000004">
    <property type="protein sequence ID" value="EZH74134.1"/>
    <property type="molecule type" value="Genomic_DNA"/>
</dbReference>
<evidence type="ECO:0000313" key="5">
    <source>
        <dbReference type="Proteomes" id="UP000023541"/>
    </source>
</evidence>
<gene>
    <name evidence="4" type="ORF">ATO12_14770</name>
</gene>
<dbReference type="Pfam" id="PF18962">
    <property type="entry name" value="Por_Secre_tail"/>
    <property type="match status" value="1"/>
</dbReference>
<dbReference type="AlphaFoldDB" id="A0A023BW31"/>
<protein>
    <recommendedName>
        <fullName evidence="3">Peptidase M12B domain-containing protein</fullName>
    </recommendedName>
</protein>
<dbReference type="STRING" id="1317122.ATO12_14770"/>